<sequence>MEEVITIAQIVHRGTDILSLNNEEIEALVDEIYSTLKGSNDIKNIRLIDFLFSLKDFVNHVRAEQSKLPNLSMPMEAYIRQLLVNPDVVPIVSEKKKELRVRPSTRKEIFLINGTHLAVPAEVPIEIYGLKLRLKTFSPQCFMRMAEIGSFSPETLGYVASGANLTNFIRVFMKCVDQETWKKNGEGVVVTTKENIIQFTHQYIELYKFLRSGGHSWLINRLAEEMVHRKLDREDQGSHISSIIETEEIEPEENIKRVIFFLKELSTMYSVFPVFTSGYMPLLYDLYRAGYLEVLWNPVEQKFLQHAEQREKEQMILQQVDMKLTEVTTQARQYFKIMEEKIGRVQSDAIREILTMEGKVDDPSSILQEVIKACGKQEAELITTEYLNIKKQWELQEKNACAHLKLVKQLRSGLQYAESLKVLESIRVLYKEKNNTTNWNLCKACGFKLLCPHVDMLIQLQAAEASYDTMRTKLMKFSGINKEKENNQGLIYSYFCKICGEELAHFIQEDRTADVGVIGDLNSKLRIFIWQETMKACTFIHFGKLVDVKQFANIAVNVCLPLIYSIENIKKEEDYDPLTQLYAVIYIYAYILNLIYSSQKNKEFLTITIHGMKADSSLNAYVTFLLEKMTQQYSGIINQLSEITDQWIANNFREAFKKIIHQNGLQGLSVQDDTKVLLTEILLDPMYDYAATVARIDGSIPMHKPRTPKEAEYEFKTVIGRTPAELLSQKEFYDKIYTSKYRPDFTQLARLNDIYFQEESLRVWWGGGRDEEKISTLIYLRAYELFLKYLQNAPNFNSELAEFKKYENAYGEQKALLAQQGFYNIFDPNTGKADQRTRLFEYKKLPISTLYDEKGLPHKWTIYVYKAIDSSQKPAEIEVTRKDVIKKIDNHYALADLRCSVCHVLQHEVGQLNIKKVQTALKASLEFNTFYAFYESRCPKGGLHDFQDKKCIKCGLFTYIIYDHLSQPELVHDYYNNYKDQYEKEKMSIYSIQIKKDIAVLSPEIQPKPQQKPWTFDYGKIIKTAKILDISPAVVEAIGAMEGRSYADIKEGQGAPPPPTSMDDPRLMAVDSAVRIFLYNYNCLRHISTFNKPPMHIERLVKHLSYEEKEDLEKVLPNVVNEYHTTFKQLRVTDPASALLYSIEFLCISFLTLYEIKEPSWVVNIVREFALTELNTIIQSEKLLSKPGAFNFMIFGEDFVCSGEDSSMDDISAYSSPGLFGEDIIDRLDDPFSIEDVDISLDVLDNLAPQ</sequence>
<gene>
    <name evidence="1" type="primary">BA71V-M1249L</name>
</gene>
<organismHost>
    <name type="scientific">Phacochoerus aethiopicus</name>
    <name type="common">Warthog</name>
    <dbReference type="NCBI Taxonomy" id="85517"/>
</organismHost>
<name>A0A0C5AWA9_ASF</name>
<protein>
    <submittedName>
        <fullName evidence="1">BA71V-M1249L</fullName>
    </submittedName>
</protein>
<organismHost>
    <name type="scientific">Ornithodoros moubata</name>
    <name type="common">Soft tick</name>
    <name type="synonym">Argasid tick</name>
    <dbReference type="NCBI Taxonomy" id="6938"/>
</organismHost>
<dbReference type="Proteomes" id="UP000105860">
    <property type="component" value="Segment"/>
</dbReference>
<reference evidence="1 2" key="1">
    <citation type="journal article" date="2015" name="Virus Genes">
        <title>Comparative analysis of the complete genome sequences of Kenyan African swine fever virus isolates within p72 genotypes IX and X.</title>
        <authorList>
            <person name="Bishop R.P."/>
            <person name="Fleischauer C."/>
            <person name="de Villiers E.P."/>
            <person name="Okoth E.A."/>
            <person name="Arias M."/>
            <person name="Gallardo C."/>
            <person name="Upton C."/>
        </authorList>
    </citation>
    <scope>NUCLEOTIDE SEQUENCE [LARGE SCALE GENOMIC DNA]</scope>
    <source>
        <strain evidence="1">Ken05/Tk1</strain>
    </source>
</reference>
<dbReference type="RefSeq" id="YP_009702794.1">
    <property type="nucleotide sequence ID" value="NC_044945.1"/>
</dbReference>
<organismHost>
    <name type="scientific">Phacochoerus africanus</name>
    <name type="common">Warthog</name>
    <dbReference type="NCBI Taxonomy" id="41426"/>
</organismHost>
<organismHost>
    <name type="scientific">Sus scrofa</name>
    <name type="common">Pig</name>
    <dbReference type="NCBI Taxonomy" id="9823"/>
</organismHost>
<proteinExistence type="predicted"/>
<evidence type="ECO:0000313" key="2">
    <source>
        <dbReference type="Proteomes" id="UP000105860"/>
    </source>
</evidence>
<evidence type="ECO:0000313" key="1">
    <source>
        <dbReference type="EMBL" id="AJL34074.1"/>
    </source>
</evidence>
<accession>A0A0C5AWA9</accession>
<organismHost>
    <name type="scientific">Ornithodoros</name>
    <name type="common">relapsing fever ticks</name>
    <dbReference type="NCBI Taxonomy" id="6937"/>
</organismHost>
<organism evidence="1 2">
    <name type="scientific">African swine fever virus</name>
    <name type="common">ASFV</name>
    <dbReference type="NCBI Taxonomy" id="10497"/>
    <lineage>
        <taxon>Viruses</taxon>
        <taxon>Varidnaviria</taxon>
        <taxon>Bamfordvirae</taxon>
        <taxon>Nucleocytoviricota</taxon>
        <taxon>Pokkesviricetes</taxon>
        <taxon>Asfuvirales</taxon>
        <taxon>Asfarviridae</taxon>
        <taxon>Asfivirus</taxon>
        <taxon>Asfivirus haemorrhagiae</taxon>
    </lineage>
</organism>
<dbReference type="EMBL" id="KM111294">
    <property type="protein sequence ID" value="AJL34074.1"/>
    <property type="molecule type" value="Genomic_DNA"/>
</dbReference>
<organismHost>
    <name type="scientific">Potamochoerus larvatus</name>
    <name type="common">Bushpig</name>
    <dbReference type="NCBI Taxonomy" id="273792"/>
</organismHost>
<dbReference type="GeneID" id="41901599"/>
<dbReference type="KEGG" id="vg:41901599"/>